<dbReference type="EMBL" id="WBJX01000003">
    <property type="protein sequence ID" value="KAB1637855.1"/>
    <property type="molecule type" value="Genomic_DNA"/>
</dbReference>
<evidence type="ECO:0000313" key="1">
    <source>
        <dbReference type="EMBL" id="KAB1637855.1"/>
    </source>
</evidence>
<sequence>MFTSTVMLLGSVVLSAEAGGWVSVGVGSAVAVGSGVGVAVGVGVSVGVAGVEVDAMVGTLASPFDAAVTAQ</sequence>
<comment type="caution">
    <text evidence="1">The sequence shown here is derived from an EMBL/GenBank/DDBJ whole genome shotgun (WGS) entry which is preliminary data.</text>
</comment>
<evidence type="ECO:0000313" key="2">
    <source>
        <dbReference type="Proteomes" id="UP000490386"/>
    </source>
</evidence>
<organism evidence="1 2">
    <name type="scientific">Pseudoclavibacter terrae</name>
    <dbReference type="NCBI Taxonomy" id="1530195"/>
    <lineage>
        <taxon>Bacteria</taxon>
        <taxon>Bacillati</taxon>
        <taxon>Actinomycetota</taxon>
        <taxon>Actinomycetes</taxon>
        <taxon>Micrococcales</taxon>
        <taxon>Microbacteriaceae</taxon>
        <taxon>Pseudoclavibacter</taxon>
    </lineage>
</organism>
<accession>A0A7J5B464</accession>
<reference evidence="1 2" key="1">
    <citation type="submission" date="2019-09" db="EMBL/GenBank/DDBJ databases">
        <title>Phylogeny of genus Pseudoclavibacter and closely related genus.</title>
        <authorList>
            <person name="Li Y."/>
        </authorList>
    </citation>
    <scope>NUCLEOTIDE SEQUENCE [LARGE SCALE GENOMIC DNA]</scope>
    <source>
        <strain evidence="1 2">THG-MD12</strain>
    </source>
</reference>
<keyword evidence="2" id="KW-1185">Reference proteome</keyword>
<dbReference type="Proteomes" id="UP000490386">
    <property type="component" value="Unassembled WGS sequence"/>
</dbReference>
<gene>
    <name evidence="1" type="ORF">F8O03_11760</name>
</gene>
<proteinExistence type="predicted"/>
<dbReference type="AlphaFoldDB" id="A0A7J5B464"/>
<name>A0A7J5B464_9MICO</name>
<protein>
    <submittedName>
        <fullName evidence="1">Uncharacterized protein</fullName>
    </submittedName>
</protein>